<dbReference type="InterPro" id="IPR021534">
    <property type="entry name" value="DUF3192"/>
</dbReference>
<accession>A0A4V2ZXA9</accession>
<dbReference type="RefSeq" id="WP_133212272.1">
    <property type="nucleotide sequence ID" value="NZ_SMSE01000002.1"/>
</dbReference>
<sequence length="69" mass="7926">MKNLWVPRLGAPADSEAFELHDKEVRVLFYRTERNKSDGATSRDETTLLVFRNDRLAGWCSSVYQALGH</sequence>
<name>A0A4V2ZXA9_9GAMM</name>
<dbReference type="Pfam" id="PF11399">
    <property type="entry name" value="DUF3192"/>
    <property type="match status" value="1"/>
</dbReference>
<proteinExistence type="predicted"/>
<protein>
    <submittedName>
        <fullName evidence="1">DUF3192 domain-containing protein</fullName>
    </submittedName>
</protein>
<keyword evidence="2" id="KW-1185">Reference proteome</keyword>
<gene>
    <name evidence="1" type="ORF">E2F43_10245</name>
</gene>
<evidence type="ECO:0000313" key="1">
    <source>
        <dbReference type="EMBL" id="TDG13874.1"/>
    </source>
</evidence>
<comment type="caution">
    <text evidence="1">The sequence shown here is derived from an EMBL/GenBank/DDBJ whole genome shotgun (WGS) entry which is preliminary data.</text>
</comment>
<dbReference type="Proteomes" id="UP000295554">
    <property type="component" value="Unassembled WGS sequence"/>
</dbReference>
<evidence type="ECO:0000313" key="2">
    <source>
        <dbReference type="Proteomes" id="UP000295554"/>
    </source>
</evidence>
<dbReference type="EMBL" id="SMSE01000002">
    <property type="protein sequence ID" value="TDG13874.1"/>
    <property type="molecule type" value="Genomic_DNA"/>
</dbReference>
<dbReference type="OrthoDB" id="6399368at2"/>
<organism evidence="1 2">
    <name type="scientific">Seongchinamella unica</name>
    <dbReference type="NCBI Taxonomy" id="2547392"/>
    <lineage>
        <taxon>Bacteria</taxon>
        <taxon>Pseudomonadati</taxon>
        <taxon>Pseudomonadota</taxon>
        <taxon>Gammaproteobacteria</taxon>
        <taxon>Cellvibrionales</taxon>
        <taxon>Halieaceae</taxon>
        <taxon>Seongchinamella</taxon>
    </lineage>
</organism>
<dbReference type="AlphaFoldDB" id="A0A4V2ZXA9"/>
<reference evidence="1 2" key="1">
    <citation type="submission" date="2019-03" db="EMBL/GenBank/DDBJ databases">
        <title>Seongchinamella monodicae gen. nov., sp. nov., a novel member of the Gammaproteobacteria isolated from a tidal mudflat of beach.</title>
        <authorList>
            <person name="Yang H.G."/>
            <person name="Kang J.W."/>
            <person name="Lee S.D."/>
        </authorList>
    </citation>
    <scope>NUCLEOTIDE SEQUENCE [LARGE SCALE GENOMIC DNA]</scope>
    <source>
        <strain evidence="1 2">GH4-78</strain>
    </source>
</reference>